<reference evidence="7 8" key="1">
    <citation type="submission" date="2018-06" db="EMBL/GenBank/DDBJ databases">
        <authorList>
            <consortium name="Pathogen Informatics"/>
            <person name="Doyle S."/>
        </authorList>
    </citation>
    <scope>NUCLEOTIDE SEQUENCE [LARGE SCALE GENOMIC DNA]</scope>
    <source>
        <strain evidence="7 8">NCTC11179</strain>
    </source>
</reference>
<comment type="subcellular location">
    <subcellularLocation>
        <location evidence="1">Membrane</location>
        <topology evidence="1">Multi-pass membrane protein</topology>
    </subcellularLocation>
</comment>
<feature type="transmembrane region" description="Helical" evidence="5">
    <location>
        <begin position="197"/>
        <end position="216"/>
    </location>
</feature>
<keyword evidence="7" id="KW-0436">Ligase</keyword>
<dbReference type="InterPro" id="IPR051533">
    <property type="entry name" value="WaaL-like"/>
</dbReference>
<organism evidence="7 8">
    <name type="scientific">Myroides odoratus</name>
    <name type="common">Flavobacterium odoratum</name>
    <dbReference type="NCBI Taxonomy" id="256"/>
    <lineage>
        <taxon>Bacteria</taxon>
        <taxon>Pseudomonadati</taxon>
        <taxon>Bacteroidota</taxon>
        <taxon>Flavobacteriia</taxon>
        <taxon>Flavobacteriales</taxon>
        <taxon>Flavobacteriaceae</taxon>
        <taxon>Myroides</taxon>
    </lineage>
</organism>
<feature type="transmembrane region" description="Helical" evidence="5">
    <location>
        <begin position="67"/>
        <end position="86"/>
    </location>
</feature>
<gene>
    <name evidence="7" type="ORF">NCTC11179_02767</name>
</gene>
<feature type="transmembrane region" description="Helical" evidence="5">
    <location>
        <begin position="268"/>
        <end position="285"/>
    </location>
</feature>
<keyword evidence="4 5" id="KW-0472">Membrane</keyword>
<keyword evidence="8" id="KW-1185">Reference proteome</keyword>
<feature type="transmembrane region" description="Helical" evidence="5">
    <location>
        <begin position="435"/>
        <end position="452"/>
    </location>
</feature>
<name>A0A378U533_MYROD</name>
<accession>A0A378U533</accession>
<feature type="transmembrane region" description="Helical" evidence="5">
    <location>
        <begin position="377"/>
        <end position="397"/>
    </location>
</feature>
<dbReference type="Proteomes" id="UP000255024">
    <property type="component" value="Unassembled WGS sequence"/>
</dbReference>
<sequence>MDLRKVYIVLFFLGLFFLPFNSIKGYEFMSIFKTAASTYFWIPTLILMGAGFLFNKKKITLPIPTRSYQIFLVFLAFCFLTLLLNLEDVLQHFYKQKSGLYMFAFNIFLLVFAGMGLVVLVLNVFKGIDSERIFIVTRKVIFWSFLFVFGYGILQMLILRFHLFQLEPLFYLLDYLPFVHGHLFYSSMRLNSVSYEVPALGTYLIFVHGWMFSYILTHQSKWRFLPFAMVLFLVYFSGARSALISILPQIIVILLLFKPCRVFVKKNIVFVMQVVGVLLLLFVAIKGNTLMDRIKQTSVEQLVGTSISNKSRIGMQVASLEVFCDSPIYGVGLGQETYSKMKYYPTWAMQDNYEFTSMYLNEEDRMYPPAFNLYTKLLAETGLIGFLLFIWFLWTCVKENYSLVLSTVGTYRIFAQTLLITLVGLLVNWGQNDDYMLYSFWISYAFLLILITNKLEHE</sequence>
<dbReference type="GO" id="GO:0016874">
    <property type="term" value="F:ligase activity"/>
    <property type="evidence" value="ECO:0007669"/>
    <property type="project" value="UniProtKB-KW"/>
</dbReference>
<dbReference type="PANTHER" id="PTHR37422:SF13">
    <property type="entry name" value="LIPOPOLYSACCHARIDE BIOSYNTHESIS PROTEIN PA4999-RELATED"/>
    <property type="match status" value="1"/>
</dbReference>
<feature type="transmembrane region" description="Helical" evidence="5">
    <location>
        <begin position="140"/>
        <end position="163"/>
    </location>
</feature>
<dbReference type="GO" id="GO:0016020">
    <property type="term" value="C:membrane"/>
    <property type="evidence" value="ECO:0007669"/>
    <property type="project" value="UniProtKB-SubCell"/>
</dbReference>
<feature type="domain" description="O-antigen ligase-related" evidence="6">
    <location>
        <begin position="227"/>
        <end position="390"/>
    </location>
</feature>
<keyword evidence="3 5" id="KW-1133">Transmembrane helix</keyword>
<feature type="transmembrane region" description="Helical" evidence="5">
    <location>
        <begin position="98"/>
        <end position="128"/>
    </location>
</feature>
<evidence type="ECO:0000256" key="5">
    <source>
        <dbReference type="SAM" id="Phobius"/>
    </source>
</evidence>
<dbReference type="PANTHER" id="PTHR37422">
    <property type="entry name" value="TEICHURONIC ACID BIOSYNTHESIS PROTEIN TUAE"/>
    <property type="match status" value="1"/>
</dbReference>
<feature type="transmembrane region" description="Helical" evidence="5">
    <location>
        <begin position="228"/>
        <end position="256"/>
    </location>
</feature>
<feature type="transmembrane region" description="Helical" evidence="5">
    <location>
        <begin position="409"/>
        <end position="429"/>
    </location>
</feature>
<proteinExistence type="predicted"/>
<keyword evidence="2 5" id="KW-0812">Transmembrane</keyword>
<protein>
    <submittedName>
        <fullName evidence="7">Lipid A core - O-antigen ligase and related enzymes</fullName>
    </submittedName>
</protein>
<dbReference type="InterPro" id="IPR007016">
    <property type="entry name" value="O-antigen_ligase-rel_domated"/>
</dbReference>
<evidence type="ECO:0000256" key="1">
    <source>
        <dbReference type="ARBA" id="ARBA00004141"/>
    </source>
</evidence>
<evidence type="ECO:0000313" key="8">
    <source>
        <dbReference type="Proteomes" id="UP000255024"/>
    </source>
</evidence>
<evidence type="ECO:0000256" key="3">
    <source>
        <dbReference type="ARBA" id="ARBA00022989"/>
    </source>
</evidence>
<evidence type="ECO:0000256" key="4">
    <source>
        <dbReference type="ARBA" id="ARBA00023136"/>
    </source>
</evidence>
<evidence type="ECO:0000313" key="7">
    <source>
        <dbReference type="EMBL" id="STZ69263.1"/>
    </source>
</evidence>
<dbReference type="Pfam" id="PF04932">
    <property type="entry name" value="Wzy_C"/>
    <property type="match status" value="1"/>
</dbReference>
<feature type="transmembrane region" description="Helical" evidence="5">
    <location>
        <begin position="38"/>
        <end position="55"/>
    </location>
</feature>
<dbReference type="EMBL" id="UGQL01000002">
    <property type="protein sequence ID" value="STZ69263.1"/>
    <property type="molecule type" value="Genomic_DNA"/>
</dbReference>
<dbReference type="AlphaFoldDB" id="A0A378U533"/>
<evidence type="ECO:0000259" key="6">
    <source>
        <dbReference type="Pfam" id="PF04932"/>
    </source>
</evidence>
<evidence type="ECO:0000256" key="2">
    <source>
        <dbReference type="ARBA" id="ARBA00022692"/>
    </source>
</evidence>